<dbReference type="InterPro" id="IPR050117">
    <property type="entry name" value="MAPK"/>
</dbReference>
<dbReference type="SUPFAM" id="SSF56112">
    <property type="entry name" value="Protein kinase-like (PK-like)"/>
    <property type="match status" value="1"/>
</dbReference>
<dbReference type="OrthoDB" id="2158884at2759"/>
<evidence type="ECO:0000313" key="10">
    <source>
        <dbReference type="EMBL" id="VVC42303.1"/>
    </source>
</evidence>
<keyword evidence="1 7" id="KW-0723">Serine/threonine-protein kinase</keyword>
<dbReference type="InterPro" id="IPR008271">
    <property type="entry name" value="Ser/Thr_kinase_AS"/>
</dbReference>
<dbReference type="InterPro" id="IPR011009">
    <property type="entry name" value="Kinase-like_dom_sf"/>
</dbReference>
<dbReference type="GO" id="GO:0004674">
    <property type="term" value="F:protein serine/threonine kinase activity"/>
    <property type="evidence" value="ECO:0007669"/>
    <property type="project" value="UniProtKB-KW"/>
</dbReference>
<dbReference type="AlphaFoldDB" id="A0A5E4NF61"/>
<dbReference type="PROSITE" id="PS00107">
    <property type="entry name" value="PROTEIN_KINASE_ATP"/>
    <property type="match status" value="1"/>
</dbReference>
<keyword evidence="2" id="KW-0808">Transferase</keyword>
<evidence type="ECO:0000256" key="8">
    <source>
        <dbReference type="SAM" id="MobiDB-lite"/>
    </source>
</evidence>
<comment type="similarity">
    <text evidence="7">Belongs to the protein kinase superfamily.</text>
</comment>
<keyword evidence="5 6" id="KW-0067">ATP-binding</keyword>
<gene>
    <name evidence="10" type="ORF">CINCED_3A008248</name>
</gene>
<evidence type="ECO:0000256" key="3">
    <source>
        <dbReference type="ARBA" id="ARBA00022741"/>
    </source>
</evidence>
<proteinExistence type="inferred from homology"/>
<dbReference type="EMBL" id="CABPRJ010001944">
    <property type="protein sequence ID" value="VVC42303.1"/>
    <property type="molecule type" value="Genomic_DNA"/>
</dbReference>
<dbReference type="Proteomes" id="UP000325440">
    <property type="component" value="Unassembled WGS sequence"/>
</dbReference>
<dbReference type="Pfam" id="PF00069">
    <property type="entry name" value="Pkinase"/>
    <property type="match status" value="1"/>
</dbReference>
<dbReference type="InterPro" id="IPR000719">
    <property type="entry name" value="Prot_kinase_dom"/>
</dbReference>
<dbReference type="GO" id="GO:0005524">
    <property type="term" value="F:ATP binding"/>
    <property type="evidence" value="ECO:0007669"/>
    <property type="project" value="UniProtKB-UniRule"/>
</dbReference>
<evidence type="ECO:0000256" key="6">
    <source>
        <dbReference type="PROSITE-ProRule" id="PRU10141"/>
    </source>
</evidence>
<keyword evidence="4 10" id="KW-0418">Kinase</keyword>
<reference evidence="10 11" key="1">
    <citation type="submission" date="2019-08" db="EMBL/GenBank/DDBJ databases">
        <authorList>
            <person name="Alioto T."/>
            <person name="Alioto T."/>
            <person name="Gomez Garrido J."/>
        </authorList>
    </citation>
    <scope>NUCLEOTIDE SEQUENCE [LARGE SCALE GENOMIC DNA]</scope>
</reference>
<evidence type="ECO:0000256" key="1">
    <source>
        <dbReference type="ARBA" id="ARBA00022527"/>
    </source>
</evidence>
<dbReference type="Gene3D" id="1.10.510.10">
    <property type="entry name" value="Transferase(Phosphotransferase) domain 1"/>
    <property type="match status" value="1"/>
</dbReference>
<feature type="domain" description="Protein kinase" evidence="9">
    <location>
        <begin position="19"/>
        <end position="311"/>
    </location>
</feature>
<dbReference type="PROSITE" id="PS50011">
    <property type="entry name" value="PROTEIN_KINASE_DOM"/>
    <property type="match status" value="1"/>
</dbReference>
<dbReference type="PANTHER" id="PTHR24055">
    <property type="entry name" value="MITOGEN-ACTIVATED PROTEIN KINASE"/>
    <property type="match status" value="1"/>
</dbReference>
<evidence type="ECO:0000259" key="9">
    <source>
        <dbReference type="PROSITE" id="PS50011"/>
    </source>
</evidence>
<name>A0A5E4NF61_9HEMI</name>
<dbReference type="SMART" id="SM00220">
    <property type="entry name" value="S_TKc"/>
    <property type="match status" value="1"/>
</dbReference>
<evidence type="ECO:0000256" key="7">
    <source>
        <dbReference type="RuleBase" id="RU000304"/>
    </source>
</evidence>
<evidence type="ECO:0000313" key="11">
    <source>
        <dbReference type="Proteomes" id="UP000325440"/>
    </source>
</evidence>
<dbReference type="InterPro" id="IPR017441">
    <property type="entry name" value="Protein_kinase_ATP_BS"/>
</dbReference>
<evidence type="ECO:0000256" key="2">
    <source>
        <dbReference type="ARBA" id="ARBA00022679"/>
    </source>
</evidence>
<sequence>MSKLRHFNSRSIDDFAIDFDLKSKIGEGAFSEVWLCIQRDNEKEYAAKILKKNYGKTMDEDAWNDISEVNILKSILPHPFLLMMDMCYHETGLGRVILISELMKKSLYDVIEAGECPLSDFRIKTYIYQMLEGLKYMHENGFIHRDIKPENILLKSRDKLLKIGDFGTACHVTAGYPFTEYVATRWYRSPECLLTRGWYSTKLDIWAAGCVLFEMATGRPLFDGQDENDQMEKIDRVLGRPDARLLGKFKKHSSDVFDKRYNKCSAVAVPGVGFQTVYPPFRSAFELMKAMIVYDPVKRYSADRLLRMPYFWEMKNTVYDYKMRKFQETVIRNRQTDNNNYIPEQEKSNPAKQIHTPMNNKQEAGGDRAQQIHPQTKVKGYCEKIEQDLFVQQYNNNQYQEVKMPSSDRNRKQIPNTNKSYSKANTKNSFLSKKQSTVSVPTPNTVVVIKMNLKSNQINRPPFK</sequence>
<protein>
    <submittedName>
        <fullName evidence="10">Protein kinase domain,Protein kinase-like domain,Protein kinase, ATP binding site,Serine/threonine</fullName>
    </submittedName>
</protein>
<evidence type="ECO:0000256" key="4">
    <source>
        <dbReference type="ARBA" id="ARBA00022777"/>
    </source>
</evidence>
<dbReference type="FunFam" id="1.10.510.10:FF:000624">
    <property type="entry name" value="Mitogen-activated protein kinase"/>
    <property type="match status" value="1"/>
</dbReference>
<dbReference type="PROSITE" id="PS00108">
    <property type="entry name" value="PROTEIN_KINASE_ST"/>
    <property type="match status" value="1"/>
</dbReference>
<organism evidence="10 11">
    <name type="scientific">Cinara cedri</name>
    <dbReference type="NCBI Taxonomy" id="506608"/>
    <lineage>
        <taxon>Eukaryota</taxon>
        <taxon>Metazoa</taxon>
        <taxon>Ecdysozoa</taxon>
        <taxon>Arthropoda</taxon>
        <taxon>Hexapoda</taxon>
        <taxon>Insecta</taxon>
        <taxon>Pterygota</taxon>
        <taxon>Neoptera</taxon>
        <taxon>Paraneoptera</taxon>
        <taxon>Hemiptera</taxon>
        <taxon>Sternorrhyncha</taxon>
        <taxon>Aphidomorpha</taxon>
        <taxon>Aphidoidea</taxon>
        <taxon>Aphididae</taxon>
        <taxon>Lachninae</taxon>
        <taxon>Cinara</taxon>
    </lineage>
</organism>
<feature type="region of interest" description="Disordered" evidence="8">
    <location>
        <begin position="401"/>
        <end position="437"/>
    </location>
</feature>
<feature type="binding site" evidence="6">
    <location>
        <position position="48"/>
    </location>
    <ligand>
        <name>ATP</name>
        <dbReference type="ChEBI" id="CHEBI:30616"/>
    </ligand>
</feature>
<accession>A0A5E4NF61</accession>
<keyword evidence="3 6" id="KW-0547">Nucleotide-binding</keyword>
<feature type="compositionally biased region" description="Polar residues" evidence="8">
    <location>
        <begin position="413"/>
        <end position="435"/>
    </location>
</feature>
<evidence type="ECO:0000256" key="5">
    <source>
        <dbReference type="ARBA" id="ARBA00022840"/>
    </source>
</evidence>
<keyword evidence="11" id="KW-1185">Reference proteome</keyword>
<dbReference type="Gene3D" id="3.30.200.20">
    <property type="entry name" value="Phosphorylase Kinase, domain 1"/>
    <property type="match status" value="1"/>
</dbReference>